<dbReference type="InterPro" id="IPR051049">
    <property type="entry name" value="Dienelactone_hydrolase-like"/>
</dbReference>
<dbReference type="EMBL" id="AP027731">
    <property type="protein sequence ID" value="BDZ47635.1"/>
    <property type="molecule type" value="Genomic_DNA"/>
</dbReference>
<accession>A0ABM8GH01</accession>
<dbReference type="Proteomes" id="UP001321498">
    <property type="component" value="Chromosome"/>
</dbReference>
<gene>
    <name evidence="2" type="ORF">GCM10025866_35440</name>
</gene>
<dbReference type="SUPFAM" id="SSF53474">
    <property type="entry name" value="alpha/beta-Hydrolases"/>
    <property type="match status" value="1"/>
</dbReference>
<sequence length="243" mass="25836">MGHLVELETTGGTIDVYRADPDGEPKGGVVVISEVWGLVAHIKDVADRFAAAGYLAVAPDILSNAGVSPEVGQELQSLILGADDWARATAQPRMREALSVAHAPEYAEWAIDVLTQIVDYLAAQGGVGERISAVGFCFGGSYAYAVAANDTRVRAVIPFYGSAPPYATLGDIQGRVLPFYGEKDERITGTLPELRAAMAEAGVDFTPVVYPGVGHAFFNDTNPVTFDADTADDAWRRTLDFLA</sequence>
<proteinExistence type="predicted"/>
<dbReference type="PANTHER" id="PTHR46623:SF6">
    <property type="entry name" value="ALPHA_BETA-HYDROLASES SUPERFAMILY PROTEIN"/>
    <property type="match status" value="1"/>
</dbReference>
<dbReference type="RefSeq" id="WP_286277508.1">
    <property type="nucleotide sequence ID" value="NZ_AP027731.1"/>
</dbReference>
<dbReference type="Pfam" id="PF01738">
    <property type="entry name" value="DLH"/>
    <property type="match status" value="1"/>
</dbReference>
<dbReference type="InterPro" id="IPR002925">
    <property type="entry name" value="Dienelactn_hydro"/>
</dbReference>
<organism evidence="2 3">
    <name type="scientific">Naasia aerilata</name>
    <dbReference type="NCBI Taxonomy" id="1162966"/>
    <lineage>
        <taxon>Bacteria</taxon>
        <taxon>Bacillati</taxon>
        <taxon>Actinomycetota</taxon>
        <taxon>Actinomycetes</taxon>
        <taxon>Micrococcales</taxon>
        <taxon>Microbacteriaceae</taxon>
        <taxon>Naasia</taxon>
    </lineage>
</organism>
<reference evidence="3" key="1">
    <citation type="journal article" date="2019" name="Int. J. Syst. Evol. Microbiol.">
        <title>The Global Catalogue of Microorganisms (GCM) 10K type strain sequencing project: providing services to taxonomists for standard genome sequencing and annotation.</title>
        <authorList>
            <consortium name="The Broad Institute Genomics Platform"/>
            <consortium name="The Broad Institute Genome Sequencing Center for Infectious Disease"/>
            <person name="Wu L."/>
            <person name="Ma J."/>
        </authorList>
    </citation>
    <scope>NUCLEOTIDE SEQUENCE [LARGE SCALE GENOMIC DNA]</scope>
    <source>
        <strain evidence="3">NBRC 108725</strain>
    </source>
</reference>
<name>A0ABM8GH01_9MICO</name>
<evidence type="ECO:0000313" key="3">
    <source>
        <dbReference type="Proteomes" id="UP001321498"/>
    </source>
</evidence>
<dbReference type="Gene3D" id="3.40.50.1820">
    <property type="entry name" value="alpha/beta hydrolase"/>
    <property type="match status" value="1"/>
</dbReference>
<keyword evidence="3" id="KW-1185">Reference proteome</keyword>
<dbReference type="PANTHER" id="PTHR46623">
    <property type="entry name" value="CARBOXYMETHYLENEBUTENOLIDASE-RELATED"/>
    <property type="match status" value="1"/>
</dbReference>
<protein>
    <recommendedName>
        <fullName evidence="1">Dienelactone hydrolase domain-containing protein</fullName>
    </recommendedName>
</protein>
<feature type="domain" description="Dienelactone hydrolase" evidence="1">
    <location>
        <begin position="14"/>
        <end position="242"/>
    </location>
</feature>
<evidence type="ECO:0000313" key="2">
    <source>
        <dbReference type="EMBL" id="BDZ47635.1"/>
    </source>
</evidence>
<evidence type="ECO:0000259" key="1">
    <source>
        <dbReference type="Pfam" id="PF01738"/>
    </source>
</evidence>
<dbReference type="InterPro" id="IPR029058">
    <property type="entry name" value="AB_hydrolase_fold"/>
</dbReference>